<keyword evidence="5" id="KW-1185">Reference proteome</keyword>
<dbReference type="AlphaFoldDB" id="A0A099DBM3"/>
<name>A0A099DBM3_9ACTN</name>
<dbReference type="EMBL" id="CP022752">
    <property type="protein sequence ID" value="ASU80515.1"/>
    <property type="molecule type" value="Genomic_DNA"/>
</dbReference>
<organism evidence="3 6">
    <name type="scientific">Actinopolyspora erythraea</name>
    <dbReference type="NCBI Taxonomy" id="414996"/>
    <lineage>
        <taxon>Bacteria</taxon>
        <taxon>Bacillati</taxon>
        <taxon>Actinomycetota</taxon>
        <taxon>Actinomycetes</taxon>
        <taxon>Actinopolysporales</taxon>
        <taxon>Actinopolysporaceae</taxon>
        <taxon>Actinopolyspora</taxon>
    </lineage>
</organism>
<evidence type="ECO:0000313" key="4">
    <source>
        <dbReference type="EMBL" id="KGI82815.1"/>
    </source>
</evidence>
<keyword evidence="2" id="KW-1133">Transmembrane helix</keyword>
<dbReference type="RefSeq" id="WP_043569868.1">
    <property type="nucleotide sequence ID" value="NZ_CP022752.1"/>
</dbReference>
<dbReference type="HOGENOM" id="CLU_1850851_0_0_11"/>
<dbReference type="Proteomes" id="UP000029737">
    <property type="component" value="Unassembled WGS sequence"/>
</dbReference>
<reference evidence="4 5" key="1">
    <citation type="journal article" date="2014" name="PLoS ONE">
        <title>Identification and Characterization of a New Erythromycin Biosynthetic Gene Cluster in Actinopolyspora erythraea YIM90600, a Novel Erythronolide-Producing Halophilic Actinomycete Isolated from Salt Field.</title>
        <authorList>
            <person name="Chen D."/>
            <person name="Feng J."/>
            <person name="Huang L."/>
            <person name="Zhang Q."/>
            <person name="Wu J."/>
            <person name="Zhu X."/>
            <person name="Duan Y."/>
            <person name="Xu Z."/>
        </authorList>
    </citation>
    <scope>NUCLEOTIDE SEQUENCE [LARGE SCALE GENOMIC DNA]</scope>
    <source>
        <strain evidence="4 5">YIM90600</strain>
    </source>
</reference>
<feature type="compositionally biased region" description="Pro residues" evidence="1">
    <location>
        <begin position="80"/>
        <end position="104"/>
    </location>
</feature>
<evidence type="ECO:0000256" key="2">
    <source>
        <dbReference type="SAM" id="Phobius"/>
    </source>
</evidence>
<dbReference type="EMBL" id="JPMV01000009">
    <property type="protein sequence ID" value="KGI82815.1"/>
    <property type="molecule type" value="Genomic_DNA"/>
</dbReference>
<evidence type="ECO:0000313" key="5">
    <source>
        <dbReference type="Proteomes" id="UP000029737"/>
    </source>
</evidence>
<accession>A0A099DBM3</accession>
<keyword evidence="2" id="KW-0472">Membrane</keyword>
<evidence type="ECO:0000313" key="6">
    <source>
        <dbReference type="Proteomes" id="UP000215043"/>
    </source>
</evidence>
<feature type="transmembrane region" description="Helical" evidence="2">
    <location>
        <begin position="6"/>
        <end position="24"/>
    </location>
</feature>
<protein>
    <submittedName>
        <fullName evidence="3">Uncharacterized protein</fullName>
    </submittedName>
</protein>
<evidence type="ECO:0000256" key="1">
    <source>
        <dbReference type="SAM" id="MobiDB-lite"/>
    </source>
</evidence>
<dbReference type="KEGG" id="aey:CDG81_22065"/>
<dbReference type="OrthoDB" id="5195144at2"/>
<keyword evidence="2" id="KW-0812">Transmembrane</keyword>
<feature type="region of interest" description="Disordered" evidence="1">
    <location>
        <begin position="75"/>
        <end position="112"/>
    </location>
</feature>
<evidence type="ECO:0000313" key="3">
    <source>
        <dbReference type="EMBL" id="ASU80515.1"/>
    </source>
</evidence>
<reference evidence="3 6" key="2">
    <citation type="submission" date="2017-08" db="EMBL/GenBank/DDBJ databases">
        <title>The complete genome sequence of moderately halophilic actinomycete Actinopolyspora erythraea YIM 90600, the producer of novel erythromycin, novel actinopolysporins A-C and tubercidin.</title>
        <authorList>
            <person name="Yin M."/>
            <person name="Tang S."/>
        </authorList>
    </citation>
    <scope>NUCLEOTIDE SEQUENCE [LARGE SCALE GENOMIC DNA]</scope>
    <source>
        <strain evidence="3 6">YIM 90600</strain>
    </source>
</reference>
<gene>
    <name evidence="3" type="ORF">CDG81_22065</name>
    <name evidence="4" type="ORF">IL38_02785</name>
</gene>
<dbReference type="Proteomes" id="UP000215043">
    <property type="component" value="Chromosome"/>
</dbReference>
<proteinExistence type="predicted"/>
<sequence length="147" mass="15152">MSAPPVLLATAIALAGAVIVLGGWGHRVSYRPRHAGGSGPAARRLAALRLEHYGRDEYPTTELIGWPLCDPDEQPHLFGPAPPAPVAPWLPPAPESPPLVPPHTVPSAADTAPAAPAVSTASAGAVAAPEPPELALLRRVLDGLHRL</sequence>